<evidence type="ECO:0000313" key="2">
    <source>
        <dbReference type="Proteomes" id="UP001527181"/>
    </source>
</evidence>
<name>A0ABT4GZS6_PAEAL</name>
<protein>
    <submittedName>
        <fullName evidence="1">Uncharacterized protein</fullName>
    </submittedName>
</protein>
<sequence length="64" mass="7533">MHDPIFDDVPWEFVTDENGNEIGAVYLLPHDPPPRRRQKQRREIAAPLNRTYILNLEGYSNELD</sequence>
<accession>A0ABT4GZS6</accession>
<dbReference type="RefSeq" id="WP_005542723.1">
    <property type="nucleotide sequence ID" value="NZ_JAMDLX010000140.1"/>
</dbReference>
<dbReference type="Proteomes" id="UP001527181">
    <property type="component" value="Unassembled WGS sequence"/>
</dbReference>
<keyword evidence="2" id="KW-1185">Reference proteome</keyword>
<evidence type="ECO:0000313" key="1">
    <source>
        <dbReference type="EMBL" id="MCY9762220.1"/>
    </source>
</evidence>
<gene>
    <name evidence="1" type="ORF">M5X12_16735</name>
</gene>
<proteinExistence type="predicted"/>
<dbReference type="EMBL" id="JAMDNP010000032">
    <property type="protein sequence ID" value="MCY9762220.1"/>
    <property type="molecule type" value="Genomic_DNA"/>
</dbReference>
<comment type="caution">
    <text evidence="1">The sequence shown here is derived from an EMBL/GenBank/DDBJ whole genome shotgun (WGS) entry which is preliminary data.</text>
</comment>
<dbReference type="GeneID" id="94487098"/>
<reference evidence="1 2" key="1">
    <citation type="submission" date="2022-05" db="EMBL/GenBank/DDBJ databases">
        <title>Genome Sequencing of Bee-Associated Microbes.</title>
        <authorList>
            <person name="Dunlap C."/>
        </authorList>
    </citation>
    <scope>NUCLEOTIDE SEQUENCE [LARGE SCALE GENOMIC DNA]</scope>
    <source>
        <strain evidence="1 2">NRRL B-04010</strain>
    </source>
</reference>
<organism evidence="1 2">
    <name type="scientific">Paenibacillus alvei</name>
    <name type="common">Bacillus alvei</name>
    <dbReference type="NCBI Taxonomy" id="44250"/>
    <lineage>
        <taxon>Bacteria</taxon>
        <taxon>Bacillati</taxon>
        <taxon>Bacillota</taxon>
        <taxon>Bacilli</taxon>
        <taxon>Bacillales</taxon>
        <taxon>Paenibacillaceae</taxon>
        <taxon>Paenibacillus</taxon>
    </lineage>
</organism>